<keyword evidence="3" id="KW-1185">Reference proteome</keyword>
<keyword evidence="1" id="KW-0472">Membrane</keyword>
<dbReference type="AlphaFoldDB" id="A0A930UTK6"/>
<accession>A0A930UTK6</accession>
<sequence length="148" mass="15793">MVYRVSRDDARRPRGGPTGALALLLVLAVVLGVWFFAGREPGSPTGALVQSEPLTAGTLDGLPRLDVSALPDDARDLFGLVRSQRPQAPAGAPFVPTDDDVAAGFPQRYSDDGTVYVVTGEGRLVAALDGQWFWLPVGSPTWYHLDGF</sequence>
<dbReference type="Proteomes" id="UP000656804">
    <property type="component" value="Unassembled WGS sequence"/>
</dbReference>
<evidence type="ECO:0000313" key="3">
    <source>
        <dbReference type="Proteomes" id="UP000656804"/>
    </source>
</evidence>
<organism evidence="2 3">
    <name type="scientific">Nocardioides acrostichi</name>
    <dbReference type="NCBI Taxonomy" id="2784339"/>
    <lineage>
        <taxon>Bacteria</taxon>
        <taxon>Bacillati</taxon>
        <taxon>Actinomycetota</taxon>
        <taxon>Actinomycetes</taxon>
        <taxon>Propionibacteriales</taxon>
        <taxon>Nocardioidaceae</taxon>
        <taxon>Nocardioides</taxon>
    </lineage>
</organism>
<dbReference type="EMBL" id="JADIVZ010000001">
    <property type="protein sequence ID" value="MBF4160588.1"/>
    <property type="molecule type" value="Genomic_DNA"/>
</dbReference>
<feature type="transmembrane region" description="Helical" evidence="1">
    <location>
        <begin position="20"/>
        <end position="37"/>
    </location>
</feature>
<evidence type="ECO:0000256" key="1">
    <source>
        <dbReference type="SAM" id="Phobius"/>
    </source>
</evidence>
<proteinExistence type="predicted"/>
<comment type="caution">
    <text evidence="2">The sequence shown here is derived from an EMBL/GenBank/DDBJ whole genome shotgun (WGS) entry which is preliminary data.</text>
</comment>
<protein>
    <submittedName>
        <fullName evidence="2">Uncharacterized protein</fullName>
    </submittedName>
</protein>
<dbReference type="RefSeq" id="WP_194501797.1">
    <property type="nucleotide sequence ID" value="NZ_JADIVZ010000001.1"/>
</dbReference>
<gene>
    <name evidence="2" type="ORF">ISG29_02730</name>
</gene>
<keyword evidence="1" id="KW-0812">Transmembrane</keyword>
<name>A0A930UTK6_9ACTN</name>
<reference evidence="2" key="1">
    <citation type="submission" date="2020-11" db="EMBL/GenBank/DDBJ databases">
        <title>Nocardioides sp. CBS4Y-1, whole genome shotgun sequence.</title>
        <authorList>
            <person name="Tuo L."/>
        </authorList>
    </citation>
    <scope>NUCLEOTIDE SEQUENCE</scope>
    <source>
        <strain evidence="2">CBS4Y-1</strain>
    </source>
</reference>
<evidence type="ECO:0000313" key="2">
    <source>
        <dbReference type="EMBL" id="MBF4160588.1"/>
    </source>
</evidence>
<keyword evidence="1" id="KW-1133">Transmembrane helix</keyword>